<organism evidence="1 2">
    <name type="scientific">Melia azedarach</name>
    <name type="common">Chinaberry tree</name>
    <dbReference type="NCBI Taxonomy" id="155640"/>
    <lineage>
        <taxon>Eukaryota</taxon>
        <taxon>Viridiplantae</taxon>
        <taxon>Streptophyta</taxon>
        <taxon>Embryophyta</taxon>
        <taxon>Tracheophyta</taxon>
        <taxon>Spermatophyta</taxon>
        <taxon>Magnoliopsida</taxon>
        <taxon>eudicotyledons</taxon>
        <taxon>Gunneridae</taxon>
        <taxon>Pentapetalae</taxon>
        <taxon>rosids</taxon>
        <taxon>malvids</taxon>
        <taxon>Sapindales</taxon>
        <taxon>Meliaceae</taxon>
        <taxon>Melia</taxon>
    </lineage>
</organism>
<evidence type="ECO:0000313" key="1">
    <source>
        <dbReference type="EMBL" id="KAJ4717232.1"/>
    </source>
</evidence>
<dbReference type="EMBL" id="CM051399">
    <property type="protein sequence ID" value="KAJ4717232.1"/>
    <property type="molecule type" value="Genomic_DNA"/>
</dbReference>
<proteinExistence type="predicted"/>
<accession>A0ACC1Y0K2</accession>
<comment type="caution">
    <text evidence="1">The sequence shown here is derived from an EMBL/GenBank/DDBJ whole genome shotgun (WGS) entry which is preliminary data.</text>
</comment>
<dbReference type="Proteomes" id="UP001164539">
    <property type="component" value="Chromosome 6"/>
</dbReference>
<sequence length="75" mass="8201">MNAATFNSISFTLGYLWKDEGKISRGMKRNEKVKFHIRGSATLPTESLQIEDGKAPKSQKQVRIGLLGAAGYMGA</sequence>
<gene>
    <name evidence="1" type="ORF">OWV82_012144</name>
</gene>
<evidence type="ECO:0000313" key="2">
    <source>
        <dbReference type="Proteomes" id="UP001164539"/>
    </source>
</evidence>
<reference evidence="1 2" key="1">
    <citation type="journal article" date="2023" name="Science">
        <title>Complex scaffold remodeling in plant triterpene biosynthesis.</title>
        <authorList>
            <person name="De La Pena R."/>
            <person name="Hodgson H."/>
            <person name="Liu J.C."/>
            <person name="Stephenson M.J."/>
            <person name="Martin A.C."/>
            <person name="Owen C."/>
            <person name="Harkess A."/>
            <person name="Leebens-Mack J."/>
            <person name="Jimenez L.E."/>
            <person name="Osbourn A."/>
            <person name="Sattely E.S."/>
        </authorList>
    </citation>
    <scope>NUCLEOTIDE SEQUENCE [LARGE SCALE GENOMIC DNA]</scope>
    <source>
        <strain evidence="2">cv. JPN11</strain>
        <tissue evidence="1">Leaf</tissue>
    </source>
</reference>
<keyword evidence="2" id="KW-1185">Reference proteome</keyword>
<name>A0ACC1Y0K2_MELAZ</name>
<protein>
    <submittedName>
        <fullName evidence="1">Oxidoreductase</fullName>
    </submittedName>
</protein>